<dbReference type="Proteomes" id="UP001621714">
    <property type="component" value="Unassembled WGS sequence"/>
</dbReference>
<keyword evidence="2" id="KW-0012">Acyltransferase</keyword>
<dbReference type="EMBL" id="JBANFI010000010">
    <property type="protein sequence ID" value="MFK7161806.1"/>
    <property type="molecule type" value="Genomic_DNA"/>
</dbReference>
<keyword evidence="1" id="KW-0808">Transferase</keyword>
<protein>
    <submittedName>
        <fullName evidence="4">GNAT family N-acetyltransferase</fullName>
    </submittedName>
</protein>
<comment type="caution">
    <text evidence="4">The sequence shown here is derived from an EMBL/GenBank/DDBJ whole genome shotgun (WGS) entry which is preliminary data.</text>
</comment>
<gene>
    <name evidence="4" type="ORF">V6U78_12250</name>
</gene>
<reference evidence="4 5" key="1">
    <citation type="submission" date="2024-02" db="EMBL/GenBank/DDBJ databases">
        <title>Marinospirillum sp. MEB 164 isolated from Lonar lake sediment.</title>
        <authorList>
            <person name="Joshi A."/>
            <person name="Thite S."/>
        </authorList>
    </citation>
    <scope>NUCLEOTIDE SEQUENCE [LARGE SCALE GENOMIC DNA]</scope>
    <source>
        <strain evidence="4 5">MEB164</strain>
    </source>
</reference>
<dbReference type="PANTHER" id="PTHR43877">
    <property type="entry name" value="AMINOALKYLPHOSPHONATE N-ACETYLTRANSFERASE-RELATED-RELATED"/>
    <property type="match status" value="1"/>
</dbReference>
<dbReference type="Pfam" id="PF00583">
    <property type="entry name" value="Acetyltransf_1"/>
    <property type="match status" value="1"/>
</dbReference>
<dbReference type="InterPro" id="IPR016181">
    <property type="entry name" value="Acyl_CoA_acyltransferase"/>
</dbReference>
<dbReference type="Gene3D" id="3.40.630.30">
    <property type="match status" value="1"/>
</dbReference>
<dbReference type="PANTHER" id="PTHR43877:SF2">
    <property type="entry name" value="AMINOALKYLPHOSPHONATE N-ACETYLTRANSFERASE-RELATED"/>
    <property type="match status" value="1"/>
</dbReference>
<dbReference type="InterPro" id="IPR000182">
    <property type="entry name" value="GNAT_dom"/>
</dbReference>
<sequence length="165" mass="17842">MTSWHILQADYQHPAHQRAIPALLNAYAQDPMGGGEALAATVQAGLVPALAKRPDALTLLAFAGEEPIGLLNAFEGFSTFACQPLINIHDIYVAPDFRGQGICAALITKLEAIARQRQCCKITLEVLSGNPGAQKSYQRLGFAPYALDPTLGQAEFWEKKLPKNL</sequence>
<evidence type="ECO:0000313" key="4">
    <source>
        <dbReference type="EMBL" id="MFK7161806.1"/>
    </source>
</evidence>
<keyword evidence="5" id="KW-1185">Reference proteome</keyword>
<dbReference type="CDD" id="cd04301">
    <property type="entry name" value="NAT_SF"/>
    <property type="match status" value="1"/>
</dbReference>
<organism evidence="4 5">
    <name type="scientific">Marinospirillum alkalitolerans</name>
    <dbReference type="NCBI Taxonomy" id="3123374"/>
    <lineage>
        <taxon>Bacteria</taxon>
        <taxon>Pseudomonadati</taxon>
        <taxon>Pseudomonadota</taxon>
        <taxon>Gammaproteobacteria</taxon>
        <taxon>Oceanospirillales</taxon>
        <taxon>Oceanospirillaceae</taxon>
        <taxon>Marinospirillum</taxon>
    </lineage>
</organism>
<accession>A0ABW8PZS6</accession>
<dbReference type="InterPro" id="IPR050832">
    <property type="entry name" value="Bact_Acetyltransf"/>
</dbReference>
<evidence type="ECO:0000259" key="3">
    <source>
        <dbReference type="PROSITE" id="PS51186"/>
    </source>
</evidence>
<dbReference type="PROSITE" id="PS51186">
    <property type="entry name" value="GNAT"/>
    <property type="match status" value="1"/>
</dbReference>
<evidence type="ECO:0000256" key="2">
    <source>
        <dbReference type="ARBA" id="ARBA00023315"/>
    </source>
</evidence>
<name>A0ABW8PZS6_9GAMM</name>
<proteinExistence type="predicted"/>
<evidence type="ECO:0000256" key="1">
    <source>
        <dbReference type="ARBA" id="ARBA00022679"/>
    </source>
</evidence>
<evidence type="ECO:0000313" key="5">
    <source>
        <dbReference type="Proteomes" id="UP001621714"/>
    </source>
</evidence>
<feature type="domain" description="N-acetyltransferase" evidence="3">
    <location>
        <begin position="1"/>
        <end position="162"/>
    </location>
</feature>
<dbReference type="RefSeq" id="WP_405341350.1">
    <property type="nucleotide sequence ID" value="NZ_JBANFI010000010.1"/>
</dbReference>
<dbReference type="SUPFAM" id="SSF55729">
    <property type="entry name" value="Acyl-CoA N-acyltransferases (Nat)"/>
    <property type="match status" value="1"/>
</dbReference>